<evidence type="ECO:0000313" key="1">
    <source>
        <dbReference type="EMBL" id="MPN33099.1"/>
    </source>
</evidence>
<protein>
    <submittedName>
        <fullName evidence="1">Uncharacterized protein</fullName>
    </submittedName>
</protein>
<sequence>MTGELTPLEKSLMGQVARLESELAALREKYRWRKQSEEPAPKDEKVEVATIGMFGGTCCISASGALLDIDSLKDCYWRPLDLPEDAHHA</sequence>
<dbReference type="EMBL" id="VSSQ01085447">
    <property type="protein sequence ID" value="MPN33099.1"/>
    <property type="molecule type" value="Genomic_DNA"/>
</dbReference>
<gene>
    <name evidence="1" type="ORF">SDC9_180582</name>
</gene>
<accession>A0A645H4X9</accession>
<organism evidence="1">
    <name type="scientific">bioreactor metagenome</name>
    <dbReference type="NCBI Taxonomy" id="1076179"/>
    <lineage>
        <taxon>unclassified sequences</taxon>
        <taxon>metagenomes</taxon>
        <taxon>ecological metagenomes</taxon>
    </lineage>
</organism>
<proteinExistence type="predicted"/>
<comment type="caution">
    <text evidence="1">The sequence shown here is derived from an EMBL/GenBank/DDBJ whole genome shotgun (WGS) entry which is preliminary data.</text>
</comment>
<dbReference type="AlphaFoldDB" id="A0A645H4X9"/>
<name>A0A645H4X9_9ZZZZ</name>
<reference evidence="1" key="1">
    <citation type="submission" date="2019-08" db="EMBL/GenBank/DDBJ databases">
        <authorList>
            <person name="Kucharzyk K."/>
            <person name="Murdoch R.W."/>
            <person name="Higgins S."/>
            <person name="Loffler F."/>
        </authorList>
    </citation>
    <scope>NUCLEOTIDE SEQUENCE</scope>
</reference>